<evidence type="ECO:0000313" key="11">
    <source>
        <dbReference type="Proteomes" id="UP001597112"/>
    </source>
</evidence>
<keyword evidence="11" id="KW-1185">Reference proteome</keyword>
<keyword evidence="10" id="KW-0645">Protease</keyword>
<evidence type="ECO:0000313" key="10">
    <source>
        <dbReference type="EMBL" id="MFD1003185.1"/>
    </source>
</evidence>
<dbReference type="InterPro" id="IPR035952">
    <property type="entry name" value="Rhomboid-like_sf"/>
</dbReference>
<evidence type="ECO:0000256" key="3">
    <source>
        <dbReference type="ARBA" id="ARBA00022692"/>
    </source>
</evidence>
<dbReference type="Gene3D" id="3.30.1150.10">
    <property type="match status" value="1"/>
</dbReference>
<feature type="transmembrane region" description="Helical" evidence="7">
    <location>
        <begin position="57"/>
        <end position="84"/>
    </location>
</feature>
<dbReference type="Gene3D" id="1.20.1540.10">
    <property type="entry name" value="Rhomboid-like"/>
    <property type="match status" value="1"/>
</dbReference>
<name>A0ABW3KCN6_9BACT</name>
<keyword evidence="3 7" id="KW-0812">Transmembrane</keyword>
<evidence type="ECO:0000256" key="4">
    <source>
        <dbReference type="ARBA" id="ARBA00022801"/>
    </source>
</evidence>
<dbReference type="PANTHER" id="PTHR43731:SF14">
    <property type="entry name" value="PRESENILIN-ASSOCIATED RHOMBOID-LIKE PROTEIN, MITOCHONDRIAL"/>
    <property type="match status" value="1"/>
</dbReference>
<proteinExistence type="inferred from homology"/>
<comment type="caution">
    <text evidence="10">The sequence shown here is derived from an EMBL/GenBank/DDBJ whole genome shotgun (WGS) entry which is preliminary data.</text>
</comment>
<dbReference type="SUPFAM" id="SSF82185">
    <property type="entry name" value="Histone H3 K4-specific methyltransferase SET7/9 N-terminal domain"/>
    <property type="match status" value="2"/>
</dbReference>
<dbReference type="GO" id="GO:0006508">
    <property type="term" value="P:proteolysis"/>
    <property type="evidence" value="ECO:0007669"/>
    <property type="project" value="UniProtKB-KW"/>
</dbReference>
<keyword evidence="5 7" id="KW-1133">Transmembrane helix</keyword>
<evidence type="ECO:0000256" key="5">
    <source>
        <dbReference type="ARBA" id="ARBA00022989"/>
    </source>
</evidence>
<keyword evidence="6 7" id="KW-0472">Membrane</keyword>
<protein>
    <submittedName>
        <fullName evidence="10">Rhomboid family intramembrane serine protease</fullName>
        <ecNumber evidence="10">3.4.21.105</ecNumber>
    </submittedName>
</protein>
<dbReference type="InterPro" id="IPR050925">
    <property type="entry name" value="Rhomboid_protease_S54"/>
</dbReference>
<dbReference type="GO" id="GO:0008233">
    <property type="term" value="F:peptidase activity"/>
    <property type="evidence" value="ECO:0007669"/>
    <property type="project" value="UniProtKB-KW"/>
</dbReference>
<feature type="transmembrane region" description="Helical" evidence="7">
    <location>
        <begin position="202"/>
        <end position="221"/>
    </location>
</feature>
<evidence type="ECO:0000256" key="7">
    <source>
        <dbReference type="SAM" id="Phobius"/>
    </source>
</evidence>
<dbReference type="InterPro" id="IPR037682">
    <property type="entry name" value="TonB_C"/>
</dbReference>
<evidence type="ECO:0000259" key="8">
    <source>
        <dbReference type="Pfam" id="PF01694"/>
    </source>
</evidence>
<evidence type="ECO:0000256" key="1">
    <source>
        <dbReference type="ARBA" id="ARBA00004141"/>
    </source>
</evidence>
<keyword evidence="4 10" id="KW-0378">Hydrolase</keyword>
<feature type="transmembrane region" description="Helical" evidence="7">
    <location>
        <begin position="120"/>
        <end position="141"/>
    </location>
</feature>
<dbReference type="EMBL" id="JBHTKA010000015">
    <property type="protein sequence ID" value="MFD1003185.1"/>
    <property type="molecule type" value="Genomic_DNA"/>
</dbReference>
<evidence type="ECO:0000256" key="2">
    <source>
        <dbReference type="ARBA" id="ARBA00009045"/>
    </source>
</evidence>
<dbReference type="EC" id="3.4.21.105" evidence="10"/>
<feature type="domain" description="Peptidase S54 rhomboid" evidence="8">
    <location>
        <begin position="55"/>
        <end position="189"/>
    </location>
</feature>
<dbReference type="Gene3D" id="2.20.110.10">
    <property type="entry name" value="Histone H3 K4-specific methyltransferase SET7/9 N-terminal domain"/>
    <property type="match status" value="1"/>
</dbReference>
<feature type="transmembrane region" description="Helical" evidence="7">
    <location>
        <begin position="7"/>
        <end position="27"/>
    </location>
</feature>
<comment type="similarity">
    <text evidence="2">Belongs to the peptidase S54 family.</text>
</comment>
<dbReference type="InterPro" id="IPR022764">
    <property type="entry name" value="Peptidase_S54_rhomboid_dom"/>
</dbReference>
<organism evidence="10 11">
    <name type="scientific">Ohtaekwangia kribbensis</name>
    <dbReference type="NCBI Taxonomy" id="688913"/>
    <lineage>
        <taxon>Bacteria</taxon>
        <taxon>Pseudomonadati</taxon>
        <taxon>Bacteroidota</taxon>
        <taxon>Cytophagia</taxon>
        <taxon>Cytophagales</taxon>
        <taxon>Fulvivirgaceae</taxon>
        <taxon>Ohtaekwangia</taxon>
    </lineage>
</organism>
<dbReference type="RefSeq" id="WP_377585502.1">
    <property type="nucleotide sequence ID" value="NZ_JBHTKA010000015.1"/>
</dbReference>
<dbReference type="Gene3D" id="3.90.930.1">
    <property type="match status" value="1"/>
</dbReference>
<feature type="transmembrane region" description="Helical" evidence="7">
    <location>
        <begin position="148"/>
        <end position="166"/>
    </location>
</feature>
<accession>A0ABW3KCN6</accession>
<feature type="transmembrane region" description="Helical" evidence="7">
    <location>
        <begin position="96"/>
        <end position="114"/>
    </location>
</feature>
<sequence length="633" mass="73111">MVDFMRKYPATLSLIVVNLLVFLWMYLQTGTLDGSPWMQYSFEHGALFNPYTFKNEWYRIFTSMFMHAHLLHLAVNMSALLFTGSELEEVVGTGKFLLVYFLTGIAAAFSTLYWNLFLVGVGASGALFGLFGFSIVVHIYYSRQQKLPIMPVLVSFMVFLIVNTIFSEALNGDHAAHFGGLFAGIVLAFSSLIFTKSFHKVGVEYIFLVLLIVIFFAMPRYQVRYFDFYQQVLVAEDSANSIFDKKNISDEAFANAFKENTRLWDSALTSLNTQPYIPEALQSDTFKLRRYLNLRRLENIFRVAMIERESYIYLDSIELVQDSLKHYISLDYPLSMAHVRVKPEEPEPDEAPPMEMTKVWYDHNWEEIPGPPASYYRIGFRDSLGRWQGAVRDYYISGAIQMKGTYKDDKRDGVFLYYSDHKTYTSAGRYRNNRSTGKWETYHTNGRLASEVYYTDRYFLKNLWDSTGHQWVKDGEGKEIQRYANGVVAAEGEYRDGYKEGYWYGRHENGEMYYEENYHQGRLIHGRSRSLRGENSVYDASSEYPLPEGGYKKLNAYLREEAGKINSTMKGTVRLSFRVTTDKVLADIEVESSLSPELDEKAKEILREGPAWIPAREHGQKAIEGYSVVSIDF</sequence>
<feature type="transmembrane region" description="Helical" evidence="7">
    <location>
        <begin position="178"/>
        <end position="195"/>
    </location>
</feature>
<evidence type="ECO:0000256" key="6">
    <source>
        <dbReference type="ARBA" id="ARBA00023136"/>
    </source>
</evidence>
<gene>
    <name evidence="10" type="ORF">ACFQ21_27920</name>
</gene>
<feature type="domain" description="TonB C-terminal" evidence="9">
    <location>
        <begin position="569"/>
        <end position="632"/>
    </location>
</feature>
<dbReference type="SUPFAM" id="SSF144091">
    <property type="entry name" value="Rhomboid-like"/>
    <property type="match status" value="1"/>
</dbReference>
<dbReference type="Proteomes" id="UP001597112">
    <property type="component" value="Unassembled WGS sequence"/>
</dbReference>
<dbReference type="Pfam" id="PF03544">
    <property type="entry name" value="TonB_C"/>
    <property type="match status" value="1"/>
</dbReference>
<comment type="subcellular location">
    <subcellularLocation>
        <location evidence="1">Membrane</location>
        <topology evidence="1">Multi-pass membrane protein</topology>
    </subcellularLocation>
</comment>
<dbReference type="Pfam" id="PF01694">
    <property type="entry name" value="Rhomboid"/>
    <property type="match status" value="1"/>
</dbReference>
<dbReference type="PANTHER" id="PTHR43731">
    <property type="entry name" value="RHOMBOID PROTEASE"/>
    <property type="match status" value="1"/>
</dbReference>
<reference evidence="11" key="1">
    <citation type="journal article" date="2019" name="Int. J. Syst. Evol. Microbiol.">
        <title>The Global Catalogue of Microorganisms (GCM) 10K type strain sequencing project: providing services to taxonomists for standard genome sequencing and annotation.</title>
        <authorList>
            <consortium name="The Broad Institute Genomics Platform"/>
            <consortium name="The Broad Institute Genome Sequencing Center for Infectious Disease"/>
            <person name="Wu L."/>
            <person name="Ma J."/>
        </authorList>
    </citation>
    <scope>NUCLEOTIDE SEQUENCE [LARGE SCALE GENOMIC DNA]</scope>
    <source>
        <strain evidence="11">CCUG 58938</strain>
    </source>
</reference>
<evidence type="ECO:0000259" key="9">
    <source>
        <dbReference type="Pfam" id="PF03544"/>
    </source>
</evidence>